<evidence type="ECO:0000256" key="1">
    <source>
        <dbReference type="SAM" id="Coils"/>
    </source>
</evidence>
<dbReference type="RefSeq" id="WP_127738124.1">
    <property type="nucleotide sequence ID" value="NZ_RZTZ01000003.1"/>
</dbReference>
<dbReference type="Gene3D" id="1.20.1270.180">
    <property type="match status" value="1"/>
</dbReference>
<evidence type="ECO:0000256" key="3">
    <source>
        <dbReference type="SAM" id="SignalP"/>
    </source>
</evidence>
<feature type="coiled-coil region" evidence="1">
    <location>
        <begin position="133"/>
        <end position="160"/>
    </location>
</feature>
<keyword evidence="3" id="KW-0732">Signal</keyword>
<reference evidence="5 6" key="1">
    <citation type="submission" date="2019-01" db="EMBL/GenBank/DDBJ databases">
        <title>Bacillus sp. M5HDSG1-1, whole genome shotgun sequence.</title>
        <authorList>
            <person name="Tuo L."/>
        </authorList>
    </citation>
    <scope>NUCLEOTIDE SEQUENCE [LARGE SCALE GENOMIC DNA]</scope>
    <source>
        <strain evidence="5 6">M5HDSG1-1</strain>
    </source>
</reference>
<organism evidence="5 6">
    <name type="scientific">Niallia taxi</name>
    <dbReference type="NCBI Taxonomy" id="2499688"/>
    <lineage>
        <taxon>Bacteria</taxon>
        <taxon>Bacillati</taxon>
        <taxon>Bacillota</taxon>
        <taxon>Bacilli</taxon>
        <taxon>Bacillales</taxon>
        <taxon>Bacillaceae</taxon>
        <taxon>Niallia</taxon>
    </lineage>
</organism>
<feature type="chain" id="PRO_5039232118" evidence="3">
    <location>
        <begin position="24"/>
        <end position="196"/>
    </location>
</feature>
<comment type="caution">
    <text evidence="5">The sequence shown here is derived from an EMBL/GenBank/DDBJ whole genome shotgun (WGS) entry which is preliminary data.</text>
</comment>
<keyword evidence="6" id="KW-1185">Reference proteome</keyword>
<evidence type="ECO:0000256" key="2">
    <source>
        <dbReference type="SAM" id="MobiDB-lite"/>
    </source>
</evidence>
<dbReference type="AlphaFoldDB" id="A0A3S2TXL8"/>
<gene>
    <name evidence="5" type="ORF">EM808_10290</name>
</gene>
<evidence type="ECO:0000313" key="6">
    <source>
        <dbReference type="Proteomes" id="UP000288024"/>
    </source>
</evidence>
<dbReference type="PROSITE" id="PS51257">
    <property type="entry name" value="PROKAR_LIPOPROTEIN"/>
    <property type="match status" value="1"/>
</dbReference>
<feature type="domain" description="Lysozyme inhibitor LprI-like N-terminal" evidence="4">
    <location>
        <begin position="102"/>
        <end position="190"/>
    </location>
</feature>
<evidence type="ECO:0000259" key="4">
    <source>
        <dbReference type="Pfam" id="PF07007"/>
    </source>
</evidence>
<evidence type="ECO:0000313" key="5">
    <source>
        <dbReference type="EMBL" id="RVT63647.1"/>
    </source>
</evidence>
<dbReference type="Pfam" id="PF07007">
    <property type="entry name" value="LprI"/>
    <property type="match status" value="1"/>
</dbReference>
<feature type="compositionally biased region" description="Low complexity" evidence="2">
    <location>
        <begin position="46"/>
        <end position="64"/>
    </location>
</feature>
<dbReference type="InterPro" id="IPR009739">
    <property type="entry name" value="LprI-like_N"/>
</dbReference>
<protein>
    <submittedName>
        <fullName evidence="5">DUF1311 domain-containing protein</fullName>
    </submittedName>
</protein>
<feature type="compositionally biased region" description="Low complexity" evidence="2">
    <location>
        <begin position="21"/>
        <end position="31"/>
    </location>
</feature>
<dbReference type="EMBL" id="RZTZ01000003">
    <property type="protein sequence ID" value="RVT63647.1"/>
    <property type="molecule type" value="Genomic_DNA"/>
</dbReference>
<keyword evidence="1" id="KW-0175">Coiled coil</keyword>
<sequence>MKIRKIMVPIAALLLLAACNNSATESSASANKEPENNSVSQNEMQENANTESAEAANTNNTNTTESEKDSGANDDKVSQKEEYLTKLNTKKKEMDELRNNPEDDSTYAMKKVEGERYKAWDDLLNEIYGVLQKQLSSEEMEQLKQEQREWIENRDSKAKEASLKYEGGTMEQLEYVAVLADLTEERCFALVEGYMK</sequence>
<feature type="signal peptide" evidence="3">
    <location>
        <begin position="1"/>
        <end position="23"/>
    </location>
</feature>
<feature type="compositionally biased region" description="Basic and acidic residues" evidence="2">
    <location>
        <begin position="65"/>
        <end position="101"/>
    </location>
</feature>
<accession>A0A3S2TXL8</accession>
<dbReference type="Proteomes" id="UP000288024">
    <property type="component" value="Unassembled WGS sequence"/>
</dbReference>
<dbReference type="PANTHER" id="PTHR39176">
    <property type="entry name" value="PERIPLASMIC PROTEIN-RELATED"/>
    <property type="match status" value="1"/>
</dbReference>
<dbReference type="PANTHER" id="PTHR39176:SF1">
    <property type="entry name" value="PERIPLASMIC PROTEIN"/>
    <property type="match status" value="1"/>
</dbReference>
<feature type="region of interest" description="Disordered" evidence="2">
    <location>
        <begin position="21"/>
        <end position="107"/>
    </location>
</feature>
<name>A0A3S2TXL8_9BACI</name>
<proteinExistence type="predicted"/>
<feature type="compositionally biased region" description="Polar residues" evidence="2">
    <location>
        <begin position="36"/>
        <end position="45"/>
    </location>
</feature>